<evidence type="ECO:0000256" key="7">
    <source>
        <dbReference type="ARBA" id="ARBA00023098"/>
    </source>
</evidence>
<reference evidence="12" key="1">
    <citation type="submission" date="2025-08" db="UniProtKB">
        <authorList>
            <consortium name="RefSeq"/>
        </authorList>
    </citation>
    <scope>IDENTIFICATION</scope>
    <source>
        <tissue evidence="12">Whole Larva</tissue>
    </source>
</reference>
<dbReference type="Pfam" id="PF01151">
    <property type="entry name" value="ELO"/>
    <property type="match status" value="1"/>
</dbReference>
<keyword evidence="4 10" id="KW-0812">Transmembrane</keyword>
<keyword evidence="2 10" id="KW-0444">Lipid biosynthesis</keyword>
<evidence type="ECO:0000256" key="4">
    <source>
        <dbReference type="ARBA" id="ARBA00022692"/>
    </source>
</evidence>
<dbReference type="GeneID" id="108559544"/>
<keyword evidence="3 10" id="KW-0808">Transferase</keyword>
<evidence type="ECO:0000256" key="6">
    <source>
        <dbReference type="ARBA" id="ARBA00022989"/>
    </source>
</evidence>
<feature type="transmembrane region" description="Helical" evidence="10">
    <location>
        <begin position="199"/>
        <end position="217"/>
    </location>
</feature>
<evidence type="ECO:0000313" key="12">
    <source>
        <dbReference type="RefSeq" id="XP_017772349.1"/>
    </source>
</evidence>
<dbReference type="Proteomes" id="UP000695000">
    <property type="component" value="Unplaced"/>
</dbReference>
<organism evidence="11 12">
    <name type="scientific">Nicrophorus vespilloides</name>
    <name type="common">Boreal carrion beetle</name>
    <dbReference type="NCBI Taxonomy" id="110193"/>
    <lineage>
        <taxon>Eukaryota</taxon>
        <taxon>Metazoa</taxon>
        <taxon>Ecdysozoa</taxon>
        <taxon>Arthropoda</taxon>
        <taxon>Hexapoda</taxon>
        <taxon>Insecta</taxon>
        <taxon>Pterygota</taxon>
        <taxon>Neoptera</taxon>
        <taxon>Endopterygota</taxon>
        <taxon>Coleoptera</taxon>
        <taxon>Polyphaga</taxon>
        <taxon>Staphyliniformia</taxon>
        <taxon>Silphidae</taxon>
        <taxon>Nicrophorinae</taxon>
        <taxon>Nicrophorus</taxon>
    </lineage>
</organism>
<evidence type="ECO:0000256" key="1">
    <source>
        <dbReference type="ARBA" id="ARBA00004141"/>
    </source>
</evidence>
<feature type="transmembrane region" description="Helical" evidence="10">
    <location>
        <begin position="20"/>
        <end position="39"/>
    </location>
</feature>
<feature type="transmembrane region" description="Helical" evidence="10">
    <location>
        <begin position="106"/>
        <end position="125"/>
    </location>
</feature>
<sequence length="255" mass="30296">METYNYLFHEIIDKRTENLPLMSPAVPVIIIGLYLLLVLKCLPKYMEKRKPYDLKTVVQCYNIIQIISCSTMVYGVCTSGWTFSKLTCWPIEYSYDYLPMRMLNCVWWTMILKISDLIETIFFVLRKKDNQVSNLHLYHHTSTYFISWIMTKYVGGAMYTFPIIINSFIHVLMYTYYFLSALGPQWRQRINHLKPKLTMLQMVQFCILLIYSAQVFYGDCDVSFGIAITFIIDVMVIFAFFINFYIKSYMCKKKK</sequence>
<dbReference type="PANTHER" id="PTHR11157">
    <property type="entry name" value="FATTY ACID ACYL TRANSFERASE-RELATED"/>
    <property type="match status" value="1"/>
</dbReference>
<evidence type="ECO:0000256" key="3">
    <source>
        <dbReference type="ARBA" id="ARBA00022679"/>
    </source>
</evidence>
<name>A0ABM1MCP9_NICVS</name>
<dbReference type="InterPro" id="IPR002076">
    <property type="entry name" value="ELO_fam"/>
</dbReference>
<accession>A0ABM1MCP9</accession>
<keyword evidence="6 10" id="KW-1133">Transmembrane helix</keyword>
<comment type="similarity">
    <text evidence="10">Belongs to the ELO family.</text>
</comment>
<gene>
    <name evidence="12" type="primary">LOC108559544</name>
</gene>
<keyword evidence="9 10" id="KW-0275">Fatty acid biosynthesis</keyword>
<keyword evidence="7 10" id="KW-0443">Lipid metabolism</keyword>
<evidence type="ECO:0000256" key="9">
    <source>
        <dbReference type="ARBA" id="ARBA00023160"/>
    </source>
</evidence>
<keyword evidence="5 10" id="KW-0276">Fatty acid metabolism</keyword>
<dbReference type="RefSeq" id="XP_017772349.1">
    <property type="nucleotide sequence ID" value="XM_017916860.1"/>
</dbReference>
<feature type="transmembrane region" description="Helical" evidence="10">
    <location>
        <begin position="223"/>
        <end position="246"/>
    </location>
</feature>
<keyword evidence="8 10" id="KW-0472">Membrane</keyword>
<protein>
    <recommendedName>
        <fullName evidence="10">Elongation of very long chain fatty acids protein</fullName>
        <ecNumber evidence="10">2.3.1.199</ecNumber>
    </recommendedName>
    <alternativeName>
        <fullName evidence="10">Very-long-chain 3-oxoacyl-CoA synthase</fullName>
    </alternativeName>
</protein>
<dbReference type="EC" id="2.3.1.199" evidence="10"/>
<feature type="transmembrane region" description="Helical" evidence="10">
    <location>
        <begin position="161"/>
        <end position="179"/>
    </location>
</feature>
<evidence type="ECO:0000256" key="5">
    <source>
        <dbReference type="ARBA" id="ARBA00022832"/>
    </source>
</evidence>
<proteinExistence type="inferred from homology"/>
<keyword evidence="11" id="KW-1185">Reference proteome</keyword>
<feature type="transmembrane region" description="Helical" evidence="10">
    <location>
        <begin position="137"/>
        <end position="155"/>
    </location>
</feature>
<comment type="catalytic activity">
    <reaction evidence="10">
        <text>a very-long-chain acyl-CoA + malonyl-CoA + H(+) = a very-long-chain 3-oxoacyl-CoA + CO2 + CoA</text>
        <dbReference type="Rhea" id="RHEA:32727"/>
        <dbReference type="ChEBI" id="CHEBI:15378"/>
        <dbReference type="ChEBI" id="CHEBI:16526"/>
        <dbReference type="ChEBI" id="CHEBI:57287"/>
        <dbReference type="ChEBI" id="CHEBI:57384"/>
        <dbReference type="ChEBI" id="CHEBI:90725"/>
        <dbReference type="ChEBI" id="CHEBI:90736"/>
        <dbReference type="EC" id="2.3.1.199"/>
    </reaction>
</comment>
<evidence type="ECO:0000256" key="10">
    <source>
        <dbReference type="RuleBase" id="RU361115"/>
    </source>
</evidence>
<evidence type="ECO:0000256" key="2">
    <source>
        <dbReference type="ARBA" id="ARBA00022516"/>
    </source>
</evidence>
<dbReference type="PANTHER" id="PTHR11157:SF113">
    <property type="entry name" value="ELONGATION OF VERY LONG CHAIN FATTY ACIDS PROTEIN"/>
    <property type="match status" value="1"/>
</dbReference>
<comment type="subcellular location">
    <subcellularLocation>
        <location evidence="1">Membrane</location>
        <topology evidence="1">Multi-pass membrane protein</topology>
    </subcellularLocation>
</comment>
<evidence type="ECO:0000256" key="8">
    <source>
        <dbReference type="ARBA" id="ARBA00023136"/>
    </source>
</evidence>
<evidence type="ECO:0000313" key="11">
    <source>
        <dbReference type="Proteomes" id="UP000695000"/>
    </source>
</evidence>
<feature type="transmembrane region" description="Helical" evidence="10">
    <location>
        <begin position="60"/>
        <end position="83"/>
    </location>
</feature>